<gene>
    <name evidence="3" type="ORF">EUGRSUZ_A00980</name>
</gene>
<dbReference type="Gramene" id="KCW88605">
    <property type="protein sequence ID" value="KCW88605"/>
    <property type="gene ID" value="EUGRSUZ_A00980"/>
</dbReference>
<evidence type="ECO:0000256" key="2">
    <source>
        <dbReference type="SAM" id="Phobius"/>
    </source>
</evidence>
<accession>A0A059DEE1</accession>
<sequence length="804" mass="87581">MEASAKLQQEGEEYDLKVEVEEEEVGLLRRQSTTRKYGVHEGGVSGNGDSSTDSSRSSKNGTHAEEEPEAGQEWVEEVNGGENDVEEKGPEGPETEAEQEPGEEREAAPERDEVDENGNNGGANGKGDVAVLAPAAKTEPHFHSEVKVNESTWTNTVHFDSGRGTESIQTIVKTEYSDIKRVSYETETVHEASDVATETFSAFLSSQVDHQDEGISEDEIFLDSALLSPRKSSEETNTYSKESKVVEEVDLIEELNPEETEFDVEKVLEKQNTHDLYCPNCRSCITRRVILRRKKRKPRYVRHSDKIGKTTGSQLHAQAGTAVKEDLKPITIGINEAPTPAVINIPTPAVNDQADDRDREAFRCLSCFSIFIPKGDGFKLFWPFKEREDAKKLPDPSEVPVAKDNAVTETSQMHIEHTDSTKVTEHPDAFVSPTEGTPRTTEVPSDTGLLNSKVTQPMEIEKETNDLNKESSINTERDPGETLAANGQSPEDANTKPLTVELIPPSTPTVPVVGTTSKEIYPKPITENTEELPAVSAPSAITGVKPSPAQPSPAEPQKEGDVIVEIDTLTAPTSDVAAQPGTQTLPEEPPVVQPHQPREWDILKSIVYGGLIESITSLAVVSSAAGAGAATLNTLGLGLANLFGGLIVIGHNLRELKNEQPSQGTEQVDRYQEVLGKRQHFPRHAIVAILSFIIFGCVAPITYAFSFRESDNRDYKLAAVAAASLLCIFLLAIGKAYVRKPPKAYFETVLHYVIMGFMASGISFLVGELIDELLTKLGWFNSTSSLSGTGALETGTMQSGWASY</sequence>
<proteinExistence type="predicted"/>
<dbReference type="InParanoid" id="A0A059DEE1"/>
<dbReference type="STRING" id="71139.A0A059DEE1"/>
<feature type="region of interest" description="Disordered" evidence="1">
    <location>
        <begin position="426"/>
        <end position="493"/>
    </location>
</feature>
<protein>
    <recommendedName>
        <fullName evidence="4">Membrane protein of ER body-like protein</fullName>
    </recommendedName>
</protein>
<dbReference type="OMA" id="DPTQGLW"/>
<dbReference type="OrthoDB" id="1924921at2759"/>
<dbReference type="PANTHER" id="PTHR38937:SF2">
    <property type="entry name" value="MEMBRANE PROTEIN OF ER BODY-LIKE PROTEIN ISOFORM X1"/>
    <property type="match status" value="1"/>
</dbReference>
<keyword evidence="2" id="KW-0812">Transmembrane</keyword>
<feature type="compositionally biased region" description="Basic and acidic residues" evidence="1">
    <location>
        <begin position="102"/>
        <end position="111"/>
    </location>
</feature>
<evidence type="ECO:0000313" key="3">
    <source>
        <dbReference type="EMBL" id="KCW88605.1"/>
    </source>
</evidence>
<reference evidence="3" key="1">
    <citation type="submission" date="2013-07" db="EMBL/GenBank/DDBJ databases">
        <title>The genome of Eucalyptus grandis.</title>
        <authorList>
            <person name="Schmutz J."/>
            <person name="Hayes R."/>
            <person name="Myburg A."/>
            <person name="Tuskan G."/>
            <person name="Grattapaglia D."/>
            <person name="Rokhsar D.S."/>
        </authorList>
    </citation>
    <scope>NUCLEOTIDE SEQUENCE</scope>
    <source>
        <tissue evidence="3">Leaf extractions</tissue>
    </source>
</reference>
<keyword evidence="2" id="KW-0472">Membrane</keyword>
<dbReference type="AlphaFoldDB" id="A0A059DEE1"/>
<evidence type="ECO:0000256" key="1">
    <source>
        <dbReference type="SAM" id="MobiDB-lite"/>
    </source>
</evidence>
<feature type="transmembrane region" description="Helical" evidence="2">
    <location>
        <begin position="685"/>
        <end position="705"/>
    </location>
</feature>
<dbReference type="eggNOG" id="ENOG502QQ85">
    <property type="taxonomic scope" value="Eukaryota"/>
</dbReference>
<name>A0A059DEE1_EUCGR</name>
<evidence type="ECO:0008006" key="4">
    <source>
        <dbReference type="Google" id="ProtNLM"/>
    </source>
</evidence>
<feature type="transmembrane region" description="Helical" evidence="2">
    <location>
        <begin position="717"/>
        <end position="737"/>
    </location>
</feature>
<feature type="compositionally biased region" description="Acidic residues" evidence="1">
    <location>
        <begin position="66"/>
        <end position="76"/>
    </location>
</feature>
<dbReference type="KEGG" id="egr:104434131"/>
<feature type="region of interest" description="Disordered" evidence="1">
    <location>
        <begin position="23"/>
        <end position="128"/>
    </location>
</feature>
<dbReference type="InterPro" id="IPR052843">
    <property type="entry name" value="ER_body_metal_sequester"/>
</dbReference>
<feature type="compositionally biased region" description="Low complexity" evidence="1">
    <location>
        <begin position="47"/>
        <end position="61"/>
    </location>
</feature>
<feature type="compositionally biased region" description="Basic and acidic residues" evidence="1">
    <location>
        <begin position="459"/>
        <end position="480"/>
    </location>
</feature>
<dbReference type="PANTHER" id="PTHR38937">
    <property type="entry name" value="MEMBRANE PROTEIN OF ER BODY-LIKE PROTEIN"/>
    <property type="match status" value="1"/>
</dbReference>
<organism evidence="3">
    <name type="scientific">Eucalyptus grandis</name>
    <name type="common">Flooded gum</name>
    <dbReference type="NCBI Taxonomy" id="71139"/>
    <lineage>
        <taxon>Eukaryota</taxon>
        <taxon>Viridiplantae</taxon>
        <taxon>Streptophyta</taxon>
        <taxon>Embryophyta</taxon>
        <taxon>Tracheophyta</taxon>
        <taxon>Spermatophyta</taxon>
        <taxon>Magnoliopsida</taxon>
        <taxon>eudicotyledons</taxon>
        <taxon>Gunneridae</taxon>
        <taxon>Pentapetalae</taxon>
        <taxon>rosids</taxon>
        <taxon>malvids</taxon>
        <taxon>Myrtales</taxon>
        <taxon>Myrtaceae</taxon>
        <taxon>Myrtoideae</taxon>
        <taxon>Eucalypteae</taxon>
        <taxon>Eucalyptus</taxon>
    </lineage>
</organism>
<dbReference type="FunCoup" id="A0A059DEE1">
    <property type="interactions" value="618"/>
</dbReference>
<dbReference type="EMBL" id="KK198753">
    <property type="protein sequence ID" value="KCW88605.1"/>
    <property type="molecule type" value="Genomic_DNA"/>
</dbReference>
<feature type="compositionally biased region" description="Polar residues" evidence="1">
    <location>
        <begin position="434"/>
        <end position="455"/>
    </location>
</feature>
<keyword evidence="2" id="KW-1133">Transmembrane helix</keyword>
<feature type="transmembrane region" description="Helical" evidence="2">
    <location>
        <begin position="749"/>
        <end position="770"/>
    </location>
</feature>
<feature type="transmembrane region" description="Helical" evidence="2">
    <location>
        <begin position="624"/>
        <end position="649"/>
    </location>
</feature>